<protein>
    <submittedName>
        <fullName evidence="2">Peptide-N(4)-(N-acetyl-beta-glucosaminyl)asparagine amidase</fullName>
    </submittedName>
</protein>
<name>A0A438DRI1_VITVI</name>
<organism evidence="2 3">
    <name type="scientific">Vitis vinifera</name>
    <name type="common">Grape</name>
    <dbReference type="NCBI Taxonomy" id="29760"/>
    <lineage>
        <taxon>Eukaryota</taxon>
        <taxon>Viridiplantae</taxon>
        <taxon>Streptophyta</taxon>
        <taxon>Embryophyta</taxon>
        <taxon>Tracheophyta</taxon>
        <taxon>Spermatophyta</taxon>
        <taxon>Magnoliopsida</taxon>
        <taxon>eudicotyledons</taxon>
        <taxon>Gunneridae</taxon>
        <taxon>Pentapetalae</taxon>
        <taxon>rosids</taxon>
        <taxon>Vitales</taxon>
        <taxon>Vitaceae</taxon>
        <taxon>Viteae</taxon>
        <taxon>Vitis</taxon>
    </lineage>
</organism>
<dbReference type="PANTHER" id="PTHR34427:SF5">
    <property type="entry name" value="DUF4283 DOMAIN-CONTAINING PROTEIN"/>
    <property type="match status" value="1"/>
</dbReference>
<dbReference type="EMBL" id="QGNW01001514">
    <property type="protein sequence ID" value="RVW38097.1"/>
    <property type="molecule type" value="Genomic_DNA"/>
</dbReference>
<evidence type="ECO:0000313" key="2">
    <source>
        <dbReference type="EMBL" id="RVW38097.1"/>
    </source>
</evidence>
<evidence type="ECO:0000259" key="1">
    <source>
        <dbReference type="Pfam" id="PF14111"/>
    </source>
</evidence>
<accession>A0A438DRI1</accession>
<comment type="caution">
    <text evidence="2">The sequence shown here is derived from an EMBL/GenBank/DDBJ whole genome shotgun (WGS) entry which is preliminary data.</text>
</comment>
<reference evidence="2 3" key="1">
    <citation type="journal article" date="2018" name="PLoS Genet.">
        <title>Population sequencing reveals clonal diversity and ancestral inbreeding in the grapevine cultivar Chardonnay.</title>
        <authorList>
            <person name="Roach M.J."/>
            <person name="Johnson D.L."/>
            <person name="Bohlmann J."/>
            <person name="van Vuuren H.J."/>
            <person name="Jones S.J."/>
            <person name="Pretorius I.S."/>
            <person name="Schmidt S.A."/>
            <person name="Borneman A.R."/>
        </authorList>
    </citation>
    <scope>NUCLEOTIDE SEQUENCE [LARGE SCALE GENOMIC DNA]</scope>
    <source>
        <strain evidence="3">cv. Chardonnay</strain>
        <tissue evidence="2">Leaf</tissue>
    </source>
</reference>
<dbReference type="Proteomes" id="UP000288805">
    <property type="component" value="Unassembled WGS sequence"/>
</dbReference>
<dbReference type="InterPro" id="IPR025558">
    <property type="entry name" value="DUF4283"/>
</dbReference>
<sequence length="787" mass="88067">MVARKFIVSHNDSDFHVDYDTDDGFEIIGGDGDRAVSDDSDLITISEKLLLVSLSEEGEEKLGNSGATCSSGIAQSDEELARMLQAEEEALMFQQYIASDNGAEMKRKIRPYVEQVLMYEDPKRQEAARKTVPVLELEEKALVSLAKIWASIAPLKLCFFVWEATWGMILVIDQLITTRVVIIFKRVIIFSSHMGKAHASSSLTPNPLSCGLIGQRVGSLEVCCKWRGKKLFKGDVNDRGRRFRIEMRQNEAEHYLLISVLSEDDRRYFIIIPKGFDLLGWDFMRRKLRELAKIGDATKSKAKKRSEEVWVEVGNEAYTSKLKDLSQFLVGRWDIEDEVAPDLRVVEIWANSHWSVYGQVSVVALRGSLFLFEFSTASAAQKVLEEGIRFLNGVRLSLDWWAPTVGCSRMEFQRDVGDACGGFVVVDEETKEPCYRKGTRILVKNNGKEVPGSLEGIAEFASFSILLWKKGGAHHVLWCASRAMVRVERELCGEGTLAAGVGVRVNGLELRIPEEKARQKDYEGLVSPQEEASLVKETSDVTKVGCLNLPNRKKGLKKGLAQASLLGLHFSESGEFKSEIPKPVSVGEISELEASPLDQCLSRSLLKSYLLGSLRGHLKNPLEPELPLCMVLKDGCSFTLPGNDGASRLEGGDEAVTLRSRDNEVPMLHDFPVSSKEDTPHLHITVVGEVEKDKSPWVNKKFLWFCKSMRVSIEGFKEDILRILKEIENRRCFISKPNESKRGTLSASRKDRELNKLVNTINYDGLAGRVAEEGELGRQIVVVPYEA</sequence>
<proteinExistence type="predicted"/>
<dbReference type="PANTHER" id="PTHR34427">
    <property type="entry name" value="DUF4283 DOMAIN PROTEIN"/>
    <property type="match status" value="1"/>
</dbReference>
<dbReference type="Pfam" id="PF14111">
    <property type="entry name" value="DUF4283"/>
    <property type="match status" value="1"/>
</dbReference>
<gene>
    <name evidence="2" type="primary">PNG1_2</name>
    <name evidence="2" type="ORF">CK203_095112</name>
</gene>
<feature type="domain" description="DUF4283" evidence="1">
    <location>
        <begin position="324"/>
        <end position="408"/>
    </location>
</feature>
<evidence type="ECO:0000313" key="3">
    <source>
        <dbReference type="Proteomes" id="UP000288805"/>
    </source>
</evidence>
<dbReference type="AlphaFoldDB" id="A0A438DRI1"/>